<organism evidence="5 6">
    <name type="scientific">Testicularia cyperi</name>
    <dbReference type="NCBI Taxonomy" id="1882483"/>
    <lineage>
        <taxon>Eukaryota</taxon>
        <taxon>Fungi</taxon>
        <taxon>Dikarya</taxon>
        <taxon>Basidiomycota</taxon>
        <taxon>Ustilaginomycotina</taxon>
        <taxon>Ustilaginomycetes</taxon>
        <taxon>Ustilaginales</taxon>
        <taxon>Anthracoideaceae</taxon>
        <taxon>Testicularia</taxon>
    </lineage>
</organism>
<dbReference type="EC" id="3.1.1.-" evidence="3"/>
<dbReference type="SUPFAM" id="SSF53474">
    <property type="entry name" value="alpha/beta-Hydrolases"/>
    <property type="match status" value="1"/>
</dbReference>
<dbReference type="EMBL" id="KZ819188">
    <property type="protein sequence ID" value="PWZ02862.1"/>
    <property type="molecule type" value="Genomic_DNA"/>
</dbReference>
<gene>
    <name evidence="5" type="ORF">BCV70DRAFT_7462</name>
</gene>
<sequence>MRLVTLLVTFAALLLGLASARPSLTPILGRASQEKVSSPTIKLKQGKVQGYTDDNYGLDVFLGVPYAKAPVGKLRFAKPVPIDASNDVIDATKFGDVCMQVNNTRGIDVTMSEDCLHIDVIRPQGVKAGAKLPVLTWIYGGAFQVGATDFYNASQLVQRSVDAGKPIVFAAISYRVGAFGFLGGSELAKSKSATPNAGLYDQRLGFKWIRDNIAKFGGDPKRVTIFGQSAGAMSVALQTFAYDGNTHNLFHAAIMQSGGVAPGPLLTPTHPTVEKTYVDLAAGVGCNSSANGTKLLSCLRQAEASALLTVSAALTTKAAGTFPIPGLQAFLPLVDGDLITDYPHVNFAKGKLADIPVITGNALDEGPQFVSHYLNNTSDFETWLRSGAVIYNTSYTETAIQKVLELYPDTPAEGSPYENAGTATSAATAANDSRVYEPLETNQYKRAASFFGDFVFGAHRRAYLSGATKAGRKNRNKTWSYIFSQNDKYPNGTGNPLGPHHGVDNAYIFIQPDGRTKDPTIAEKFPLAWISFAYYHDPTTLTGLDWQVYTKNSSILQFKGDDIRMIPDTFRKEAMQALINNKAAKVFGF</sequence>
<dbReference type="InterPro" id="IPR029058">
    <property type="entry name" value="AB_hydrolase_fold"/>
</dbReference>
<feature type="domain" description="Carboxylesterase type B" evidence="4">
    <location>
        <begin position="38"/>
        <end position="558"/>
    </location>
</feature>
<dbReference type="InParanoid" id="A0A317XXM3"/>
<keyword evidence="3" id="KW-0732">Signal</keyword>
<evidence type="ECO:0000256" key="2">
    <source>
        <dbReference type="ARBA" id="ARBA00022801"/>
    </source>
</evidence>
<evidence type="ECO:0000256" key="3">
    <source>
        <dbReference type="RuleBase" id="RU361235"/>
    </source>
</evidence>
<accession>A0A317XXM3</accession>
<dbReference type="GO" id="GO:0016787">
    <property type="term" value="F:hydrolase activity"/>
    <property type="evidence" value="ECO:0007669"/>
    <property type="project" value="UniProtKB-KW"/>
</dbReference>
<comment type="similarity">
    <text evidence="1 3">Belongs to the type-B carboxylesterase/lipase family.</text>
</comment>
<dbReference type="PROSITE" id="PS00122">
    <property type="entry name" value="CARBOXYLESTERASE_B_1"/>
    <property type="match status" value="1"/>
</dbReference>
<dbReference type="PANTHER" id="PTHR11559">
    <property type="entry name" value="CARBOXYLESTERASE"/>
    <property type="match status" value="1"/>
</dbReference>
<dbReference type="STRING" id="1882483.A0A317XXM3"/>
<keyword evidence="6" id="KW-1185">Reference proteome</keyword>
<keyword evidence="2 3" id="KW-0378">Hydrolase</keyword>
<dbReference type="Gene3D" id="3.40.50.1820">
    <property type="entry name" value="alpha/beta hydrolase"/>
    <property type="match status" value="1"/>
</dbReference>
<evidence type="ECO:0000256" key="1">
    <source>
        <dbReference type="ARBA" id="ARBA00005964"/>
    </source>
</evidence>
<evidence type="ECO:0000313" key="5">
    <source>
        <dbReference type="EMBL" id="PWZ02862.1"/>
    </source>
</evidence>
<evidence type="ECO:0000313" key="6">
    <source>
        <dbReference type="Proteomes" id="UP000246740"/>
    </source>
</evidence>
<dbReference type="AlphaFoldDB" id="A0A317XXM3"/>
<dbReference type="InterPro" id="IPR050309">
    <property type="entry name" value="Type-B_Carboxylest/Lipase"/>
</dbReference>
<proteinExistence type="inferred from homology"/>
<reference evidence="5 6" key="1">
    <citation type="journal article" date="2018" name="Mol. Biol. Evol.">
        <title>Broad Genomic Sampling Reveals a Smut Pathogenic Ancestry of the Fungal Clade Ustilaginomycotina.</title>
        <authorList>
            <person name="Kijpornyongpan T."/>
            <person name="Mondo S.J."/>
            <person name="Barry K."/>
            <person name="Sandor L."/>
            <person name="Lee J."/>
            <person name="Lipzen A."/>
            <person name="Pangilinan J."/>
            <person name="LaButti K."/>
            <person name="Hainaut M."/>
            <person name="Henrissat B."/>
            <person name="Grigoriev I.V."/>
            <person name="Spatafora J.W."/>
            <person name="Aime M.C."/>
        </authorList>
    </citation>
    <scope>NUCLEOTIDE SEQUENCE [LARGE SCALE GENOMIC DNA]</scope>
    <source>
        <strain evidence="5 6">MCA 3645</strain>
    </source>
</reference>
<evidence type="ECO:0000259" key="4">
    <source>
        <dbReference type="Pfam" id="PF00135"/>
    </source>
</evidence>
<dbReference type="InterPro" id="IPR002018">
    <property type="entry name" value="CarbesteraseB"/>
</dbReference>
<protein>
    <recommendedName>
        <fullName evidence="3">Carboxylic ester hydrolase</fullName>
        <ecNumber evidence="3">3.1.1.-</ecNumber>
    </recommendedName>
</protein>
<dbReference type="Pfam" id="PF00135">
    <property type="entry name" value="COesterase"/>
    <property type="match status" value="1"/>
</dbReference>
<name>A0A317XXM3_9BASI</name>
<dbReference type="OrthoDB" id="408631at2759"/>
<dbReference type="InterPro" id="IPR019826">
    <property type="entry name" value="Carboxylesterase_B_AS"/>
</dbReference>
<feature type="chain" id="PRO_5016188786" description="Carboxylic ester hydrolase" evidence="3">
    <location>
        <begin position="21"/>
        <end position="589"/>
    </location>
</feature>
<feature type="signal peptide" evidence="3">
    <location>
        <begin position="1"/>
        <end position="20"/>
    </location>
</feature>
<dbReference type="Proteomes" id="UP000246740">
    <property type="component" value="Unassembled WGS sequence"/>
</dbReference>